<organism evidence="2">
    <name type="scientific">mine drainage metagenome</name>
    <dbReference type="NCBI Taxonomy" id="410659"/>
    <lineage>
        <taxon>unclassified sequences</taxon>
        <taxon>metagenomes</taxon>
        <taxon>ecological metagenomes</taxon>
    </lineage>
</organism>
<sequence>EYAGAGNRERLIGLLTPIQKAAEKSELARELVASGDIYHPLAWSPEMAYRFLRDVPIFEDSGLIVRVPNWWRAAKSSRPVVNVTIGKEAKTRLDADALLDFSVNVTVDGQVVSDEELKSIMAASNGLMLLKGQWVEIDKEKLSETLGIWKQVEAQAGSGGLSFLEGMRMLSGVGLAGIAAATATESTRAWSDVVPDDWLAARLAELRNPEAAPVADAPTALTATLRPYQ</sequence>
<feature type="non-terminal residue" evidence="2">
    <location>
        <position position="229"/>
    </location>
</feature>
<reference evidence="2" key="2">
    <citation type="journal article" date="2014" name="ISME J.">
        <title>Microbial stratification in low pH oxic and suboxic macroscopic growths along an acid mine drainage.</title>
        <authorList>
            <person name="Mendez-Garcia C."/>
            <person name="Mesa V."/>
            <person name="Sprenger R.R."/>
            <person name="Richter M."/>
            <person name="Diez M.S."/>
            <person name="Solano J."/>
            <person name="Bargiela R."/>
            <person name="Golyshina O.V."/>
            <person name="Manteca A."/>
            <person name="Ramos J.L."/>
            <person name="Gallego J.R."/>
            <person name="Llorente I."/>
            <person name="Martins Dos Santos V.A."/>
            <person name="Jensen O.N."/>
            <person name="Pelaez A.I."/>
            <person name="Sanchez J."/>
            <person name="Ferrer M."/>
        </authorList>
    </citation>
    <scope>NUCLEOTIDE SEQUENCE</scope>
</reference>
<evidence type="ECO:0000313" key="2">
    <source>
        <dbReference type="EMBL" id="EQD31212.1"/>
    </source>
</evidence>
<dbReference type="InterPro" id="IPR022138">
    <property type="entry name" value="DUF3670"/>
</dbReference>
<feature type="domain" description="DUF3670" evidence="1">
    <location>
        <begin position="38"/>
        <end position="169"/>
    </location>
</feature>
<dbReference type="AlphaFoldDB" id="T0YHB0"/>
<feature type="non-terminal residue" evidence="2">
    <location>
        <position position="1"/>
    </location>
</feature>
<evidence type="ECO:0000259" key="1">
    <source>
        <dbReference type="Pfam" id="PF12419"/>
    </source>
</evidence>
<reference evidence="2" key="1">
    <citation type="submission" date="2013-08" db="EMBL/GenBank/DDBJ databases">
        <authorList>
            <person name="Mendez C."/>
            <person name="Richter M."/>
            <person name="Ferrer M."/>
            <person name="Sanchez J."/>
        </authorList>
    </citation>
    <scope>NUCLEOTIDE SEQUENCE</scope>
</reference>
<gene>
    <name evidence="2" type="ORF">B1A_20040</name>
</gene>
<proteinExistence type="predicted"/>
<name>T0YHB0_9ZZZZ</name>
<dbReference type="Pfam" id="PF12419">
    <property type="entry name" value="DUF3670"/>
    <property type="match status" value="1"/>
</dbReference>
<comment type="caution">
    <text evidence="2">The sequence shown here is derived from an EMBL/GenBank/DDBJ whole genome shotgun (WGS) entry which is preliminary data.</text>
</comment>
<protein>
    <submittedName>
        <fullName evidence="2">SNF2-related protein</fullName>
    </submittedName>
</protein>
<dbReference type="EMBL" id="AUZX01014783">
    <property type="protein sequence ID" value="EQD31212.1"/>
    <property type="molecule type" value="Genomic_DNA"/>
</dbReference>
<accession>T0YHB0</accession>